<comment type="caution">
    <text evidence="1">The sequence shown here is derived from an EMBL/GenBank/DDBJ whole genome shotgun (WGS) entry which is preliminary data.</text>
</comment>
<dbReference type="Proteomes" id="UP000286186">
    <property type="component" value="Unassembled WGS sequence"/>
</dbReference>
<dbReference type="EMBL" id="QRHR01000003">
    <property type="protein sequence ID" value="RHF89815.1"/>
    <property type="molecule type" value="Genomic_DNA"/>
</dbReference>
<evidence type="ECO:0000313" key="1">
    <source>
        <dbReference type="EMBL" id="RHF89815.1"/>
    </source>
</evidence>
<gene>
    <name evidence="1" type="ORF">DW652_04660</name>
</gene>
<reference evidence="1 2" key="1">
    <citation type="submission" date="2018-08" db="EMBL/GenBank/DDBJ databases">
        <title>A genome reference for cultivated species of the human gut microbiota.</title>
        <authorList>
            <person name="Zou Y."/>
            <person name="Xue W."/>
            <person name="Luo G."/>
        </authorList>
    </citation>
    <scope>NUCLEOTIDE SEQUENCE [LARGE SCALE GENOMIC DNA]</scope>
    <source>
        <strain evidence="1 2">AM23-22</strain>
    </source>
</reference>
<dbReference type="InterPro" id="IPR036265">
    <property type="entry name" value="HIT-like_sf"/>
</dbReference>
<protein>
    <submittedName>
        <fullName evidence="1">HIT family protein</fullName>
    </submittedName>
</protein>
<organism evidence="1 2">
    <name type="scientific">Eubacterium ventriosum</name>
    <dbReference type="NCBI Taxonomy" id="39496"/>
    <lineage>
        <taxon>Bacteria</taxon>
        <taxon>Bacillati</taxon>
        <taxon>Bacillota</taxon>
        <taxon>Clostridia</taxon>
        <taxon>Eubacteriales</taxon>
        <taxon>Eubacteriaceae</taxon>
        <taxon>Eubacterium</taxon>
    </lineage>
</organism>
<evidence type="ECO:0000313" key="2">
    <source>
        <dbReference type="Proteomes" id="UP000286186"/>
    </source>
</evidence>
<dbReference type="SUPFAM" id="SSF54197">
    <property type="entry name" value="HIT-like"/>
    <property type="match status" value="1"/>
</dbReference>
<accession>A0A414R9X6</accession>
<name>A0A414R9X6_9FIRM</name>
<proteinExistence type="predicted"/>
<sequence length="151" mass="18211">MRMCEWCDYKEYEWLLHKSLYWSVYLADVQDYVGRCILVLNRHCGSLSELDISEWIELKTIIDKLEYIYKDILGAELSNWSCLLNNFYKEATPNPHLHLHVRPRYKNAILINNHSYIDTEFAHHYALKKEVLLLDDDKQTLYARMKKHFIL</sequence>
<dbReference type="Gene3D" id="3.30.428.10">
    <property type="entry name" value="HIT-like"/>
    <property type="match status" value="1"/>
</dbReference>
<dbReference type="AlphaFoldDB" id="A0A414R9X6"/>